<dbReference type="PANTHER" id="PTHR42973:SF32">
    <property type="entry name" value="FAD-LINKED OXIDOREDUCTASE AFOF"/>
    <property type="match status" value="1"/>
</dbReference>
<keyword evidence="3 6" id="KW-0732">Signal</keyword>
<dbReference type="InterPro" id="IPR012951">
    <property type="entry name" value="BBE"/>
</dbReference>
<name>A0A9P6IA87_9PEZI</name>
<dbReference type="GO" id="GO:0016491">
    <property type="term" value="F:oxidoreductase activity"/>
    <property type="evidence" value="ECO:0007669"/>
    <property type="project" value="UniProtKB-KW"/>
</dbReference>
<comment type="similarity">
    <text evidence="1">Belongs to the oxygen-dependent FAD-linked oxidoreductase family.</text>
</comment>
<dbReference type="RefSeq" id="XP_038748093.1">
    <property type="nucleotide sequence ID" value="XM_038886843.1"/>
</dbReference>
<evidence type="ECO:0000256" key="5">
    <source>
        <dbReference type="ARBA" id="ARBA00023002"/>
    </source>
</evidence>
<dbReference type="Proteomes" id="UP000781932">
    <property type="component" value="Unassembled WGS sequence"/>
</dbReference>
<evidence type="ECO:0000256" key="2">
    <source>
        <dbReference type="ARBA" id="ARBA00022630"/>
    </source>
</evidence>
<sequence>MSDFRLLYVGLVPCLIYLWLSLQPQVPTWTWKSPELRDILLDKGNQWCNGTTVQIQGQEGFSEVRITMTDRWNTFDAPTYSAAISPATEDDVVKTVCRFTGSRGTTEFGMPSRVLTSLPKVLLAAKHQVPFLATGGRHGYTTSLGRLRNGLAIDLSALNEVGVDESAGILTVGGGVRWSQVLDSVFDAGFQMQTGICSCPGVVGVTLGGGIGRYSGRFGLVIDALLSVRLVTADGRLLNVSENSHPDLFWAIRGAGANFGVVTSATYKLQRLATDTDSDQGHVLMADMVFPAAKTAEYFKILESFNDSMPANLAVYSIIMYSEGDDDAQIMTNWVFMGPESEGRAAMQQVLELQPSPSLLRTVPWSEITASQGFGMLDAAFCQTAADRSVYGVNVRQLHAATYQSVFEKMRTFFREYPEARGSAIALETWPNQAALAVPDEATAYPWRDAKGNFLLVFTWPSSNPDRGEVLAEASNKLGRELRNDFSQTSGYPDLSVFVSYAHSDETVEQIYGRDKLPRLAALKKKWDPLNAFAYNNPLPMEYPEKNGE</sequence>
<evidence type="ECO:0000256" key="1">
    <source>
        <dbReference type="ARBA" id="ARBA00005466"/>
    </source>
</evidence>
<comment type="caution">
    <text evidence="8">The sequence shown here is derived from an EMBL/GenBank/DDBJ whole genome shotgun (WGS) entry which is preliminary data.</text>
</comment>
<accession>A0A9P6IA87</accession>
<dbReference type="AlphaFoldDB" id="A0A9P6IA87"/>
<gene>
    <name evidence="8" type="ORF">CkaCkLH20_04124</name>
</gene>
<evidence type="ECO:0000256" key="6">
    <source>
        <dbReference type="SAM" id="SignalP"/>
    </source>
</evidence>
<dbReference type="InterPro" id="IPR050416">
    <property type="entry name" value="FAD-linked_Oxidoreductase"/>
</dbReference>
<keyword evidence="9" id="KW-1185">Reference proteome</keyword>
<dbReference type="InterPro" id="IPR016169">
    <property type="entry name" value="FAD-bd_PCMH_sub2"/>
</dbReference>
<dbReference type="GeneID" id="62159917"/>
<dbReference type="PANTHER" id="PTHR42973">
    <property type="entry name" value="BINDING OXIDOREDUCTASE, PUTATIVE (AFU_ORTHOLOGUE AFUA_1G17690)-RELATED"/>
    <property type="match status" value="1"/>
</dbReference>
<dbReference type="SUPFAM" id="SSF56176">
    <property type="entry name" value="FAD-binding/transporter-associated domain-like"/>
    <property type="match status" value="1"/>
</dbReference>
<evidence type="ECO:0000256" key="3">
    <source>
        <dbReference type="ARBA" id="ARBA00022729"/>
    </source>
</evidence>
<keyword evidence="2" id="KW-0285">Flavoprotein</keyword>
<proteinExistence type="inferred from homology"/>
<dbReference type="Gene3D" id="3.30.465.10">
    <property type="match status" value="1"/>
</dbReference>
<dbReference type="PROSITE" id="PS51387">
    <property type="entry name" value="FAD_PCMH"/>
    <property type="match status" value="1"/>
</dbReference>
<dbReference type="Pfam" id="PF08031">
    <property type="entry name" value="BBE"/>
    <property type="match status" value="1"/>
</dbReference>
<reference evidence="8" key="1">
    <citation type="submission" date="2020-03" db="EMBL/GenBank/DDBJ databases">
        <authorList>
            <person name="He L."/>
        </authorList>
    </citation>
    <scope>NUCLEOTIDE SEQUENCE</scope>
    <source>
        <strain evidence="8">CkLH20</strain>
    </source>
</reference>
<reference evidence="8" key="2">
    <citation type="submission" date="2020-11" db="EMBL/GenBank/DDBJ databases">
        <title>Whole genome sequencing of Colletotrichum sp.</title>
        <authorList>
            <person name="Li H."/>
        </authorList>
    </citation>
    <scope>NUCLEOTIDE SEQUENCE</scope>
    <source>
        <strain evidence="8">CkLH20</strain>
    </source>
</reference>
<feature type="signal peptide" evidence="6">
    <location>
        <begin position="1"/>
        <end position="21"/>
    </location>
</feature>
<evidence type="ECO:0000256" key="4">
    <source>
        <dbReference type="ARBA" id="ARBA00022827"/>
    </source>
</evidence>
<evidence type="ECO:0000313" key="9">
    <source>
        <dbReference type="Proteomes" id="UP000781932"/>
    </source>
</evidence>
<organism evidence="8 9">
    <name type="scientific">Colletotrichum karsti</name>
    <dbReference type="NCBI Taxonomy" id="1095194"/>
    <lineage>
        <taxon>Eukaryota</taxon>
        <taxon>Fungi</taxon>
        <taxon>Dikarya</taxon>
        <taxon>Ascomycota</taxon>
        <taxon>Pezizomycotina</taxon>
        <taxon>Sordariomycetes</taxon>
        <taxon>Hypocreomycetidae</taxon>
        <taxon>Glomerellales</taxon>
        <taxon>Glomerellaceae</taxon>
        <taxon>Colletotrichum</taxon>
        <taxon>Colletotrichum boninense species complex</taxon>
    </lineage>
</organism>
<evidence type="ECO:0000259" key="7">
    <source>
        <dbReference type="PROSITE" id="PS51387"/>
    </source>
</evidence>
<dbReference type="GO" id="GO:0071949">
    <property type="term" value="F:FAD binding"/>
    <property type="evidence" value="ECO:0007669"/>
    <property type="project" value="InterPro"/>
</dbReference>
<keyword evidence="4" id="KW-0274">FAD</keyword>
<dbReference type="Gene3D" id="3.40.462.20">
    <property type="match status" value="1"/>
</dbReference>
<dbReference type="EMBL" id="JAATWM020000010">
    <property type="protein sequence ID" value="KAF9878632.1"/>
    <property type="molecule type" value="Genomic_DNA"/>
</dbReference>
<feature type="chain" id="PRO_5040239066" evidence="6">
    <location>
        <begin position="22"/>
        <end position="549"/>
    </location>
</feature>
<evidence type="ECO:0000313" key="8">
    <source>
        <dbReference type="EMBL" id="KAF9878632.1"/>
    </source>
</evidence>
<dbReference type="Pfam" id="PF01565">
    <property type="entry name" value="FAD_binding_4"/>
    <property type="match status" value="1"/>
</dbReference>
<dbReference type="InterPro" id="IPR036318">
    <property type="entry name" value="FAD-bd_PCMH-like_sf"/>
</dbReference>
<dbReference type="InterPro" id="IPR006094">
    <property type="entry name" value="Oxid_FAD_bind_N"/>
</dbReference>
<feature type="domain" description="FAD-binding PCMH-type" evidence="7">
    <location>
        <begin position="75"/>
        <end position="272"/>
    </location>
</feature>
<dbReference type="OrthoDB" id="415825at2759"/>
<protein>
    <submittedName>
        <fullName evidence="8">Fad binding domain protein</fullName>
    </submittedName>
</protein>
<keyword evidence="5" id="KW-0560">Oxidoreductase</keyword>
<dbReference type="InterPro" id="IPR016166">
    <property type="entry name" value="FAD-bd_PCMH"/>
</dbReference>